<keyword evidence="10" id="KW-0496">Mitochondrion</keyword>
<proteinExistence type="inferred from homology"/>
<dbReference type="InterPro" id="IPR031973">
    <property type="entry name" value="Deltameth_res_prag01"/>
</dbReference>
<dbReference type="OrthoDB" id="6029at2759"/>
<keyword evidence="6" id="KW-0274">FAD</keyword>
<keyword evidence="13" id="KW-1133">Transmembrane helix</keyword>
<dbReference type="Gene3D" id="3.50.50.60">
    <property type="entry name" value="FAD/NAD(P)-binding domain"/>
    <property type="match status" value="2"/>
</dbReference>
<feature type="region of interest" description="Disordered" evidence="12">
    <location>
        <begin position="556"/>
        <end position="585"/>
    </location>
</feature>
<evidence type="ECO:0000259" key="14">
    <source>
        <dbReference type="Pfam" id="PF07992"/>
    </source>
</evidence>
<evidence type="ECO:0000313" key="17">
    <source>
        <dbReference type="EMBL" id="KAF0292040.1"/>
    </source>
</evidence>
<keyword evidence="13" id="KW-0472">Membrane</keyword>
<dbReference type="Pfam" id="PF14721">
    <property type="entry name" value="AIF_C"/>
    <property type="match status" value="1"/>
</dbReference>
<dbReference type="SUPFAM" id="SSF55424">
    <property type="entry name" value="FAD/NAD-linked reductases, dimerisation (C-terminal) domain"/>
    <property type="match status" value="1"/>
</dbReference>
<dbReference type="GO" id="GO:0071949">
    <property type="term" value="F:FAD binding"/>
    <property type="evidence" value="ECO:0007669"/>
    <property type="project" value="TreeGrafter"/>
</dbReference>
<dbReference type="InterPro" id="IPR029324">
    <property type="entry name" value="AIF_C"/>
</dbReference>
<comment type="cofactor">
    <cofactor evidence="1">
        <name>FAD</name>
        <dbReference type="ChEBI" id="CHEBI:57692"/>
    </cofactor>
</comment>
<dbReference type="InterPro" id="IPR023753">
    <property type="entry name" value="FAD/NAD-binding_dom"/>
</dbReference>
<dbReference type="GO" id="GO:0016174">
    <property type="term" value="F:NAD(P)H oxidase H2O2-forming activity"/>
    <property type="evidence" value="ECO:0007669"/>
    <property type="project" value="TreeGrafter"/>
</dbReference>
<evidence type="ECO:0000256" key="13">
    <source>
        <dbReference type="SAM" id="Phobius"/>
    </source>
</evidence>
<comment type="catalytic activity">
    <reaction evidence="11">
        <text>A + NADH + H(+) = AH2 + NAD(+)</text>
        <dbReference type="Rhea" id="RHEA:11356"/>
        <dbReference type="ChEBI" id="CHEBI:13193"/>
        <dbReference type="ChEBI" id="CHEBI:15378"/>
        <dbReference type="ChEBI" id="CHEBI:17499"/>
        <dbReference type="ChEBI" id="CHEBI:57540"/>
        <dbReference type="ChEBI" id="CHEBI:57945"/>
    </reaction>
</comment>
<keyword evidence="8" id="KW-0560">Oxidoreductase</keyword>
<feature type="compositionally biased region" description="Low complexity" evidence="12">
    <location>
        <begin position="145"/>
        <end position="158"/>
    </location>
</feature>
<dbReference type="PRINTS" id="PR00411">
    <property type="entry name" value="PNDRDTASEI"/>
</dbReference>
<evidence type="ECO:0000256" key="12">
    <source>
        <dbReference type="SAM" id="MobiDB-lite"/>
    </source>
</evidence>
<keyword evidence="7" id="KW-0809">Transit peptide</keyword>
<dbReference type="InterPro" id="IPR016156">
    <property type="entry name" value="FAD/NAD-linked_Rdtase_dimer_sf"/>
</dbReference>
<dbReference type="GO" id="GO:0005739">
    <property type="term" value="C:mitochondrion"/>
    <property type="evidence" value="ECO:0007669"/>
    <property type="project" value="UniProtKB-SubCell"/>
</dbReference>
<keyword evidence="18" id="KW-1185">Reference proteome</keyword>
<keyword evidence="13" id="KW-0812">Transmembrane</keyword>
<evidence type="ECO:0000256" key="1">
    <source>
        <dbReference type="ARBA" id="ARBA00001974"/>
    </source>
</evidence>
<dbReference type="GO" id="GO:0033108">
    <property type="term" value="P:mitochondrial respiratory chain complex assembly"/>
    <property type="evidence" value="ECO:0007669"/>
    <property type="project" value="TreeGrafter"/>
</dbReference>
<dbReference type="SMART" id="SM01353">
    <property type="entry name" value="AIF_C"/>
    <property type="match status" value="1"/>
</dbReference>
<dbReference type="AlphaFoldDB" id="A0A6A4VL42"/>
<feature type="compositionally biased region" description="Low complexity" evidence="12">
    <location>
        <begin position="115"/>
        <end position="135"/>
    </location>
</feature>
<evidence type="ECO:0000256" key="4">
    <source>
        <dbReference type="ARBA" id="ARBA00022630"/>
    </source>
</evidence>
<feature type="compositionally biased region" description="Polar residues" evidence="12">
    <location>
        <begin position="565"/>
        <end position="576"/>
    </location>
</feature>
<dbReference type="PRINTS" id="PR00368">
    <property type="entry name" value="FADPNR"/>
</dbReference>
<comment type="similarity">
    <text evidence="3">Belongs to the FAD-dependent oxidoreductase family.</text>
</comment>
<keyword evidence="4" id="KW-0285">Flavoprotein</keyword>
<evidence type="ECO:0000256" key="3">
    <source>
        <dbReference type="ARBA" id="ARBA00006442"/>
    </source>
</evidence>
<dbReference type="PANTHER" id="PTHR43557:SF4">
    <property type="entry name" value="APOPTOSIS-INDUCING FACTOR 1, MITOCHONDRIAL"/>
    <property type="match status" value="1"/>
</dbReference>
<dbReference type="SUPFAM" id="SSF51905">
    <property type="entry name" value="FAD/NAD(P)-binding domain"/>
    <property type="match status" value="2"/>
</dbReference>
<dbReference type="EMBL" id="VIIS01001842">
    <property type="protein sequence ID" value="KAF0292040.1"/>
    <property type="molecule type" value="Genomic_DNA"/>
</dbReference>
<dbReference type="GO" id="GO:0006915">
    <property type="term" value="P:apoptotic process"/>
    <property type="evidence" value="ECO:0007669"/>
    <property type="project" value="UniProtKB-KW"/>
</dbReference>
<dbReference type="InterPro" id="IPR036188">
    <property type="entry name" value="FAD/NAD-bd_sf"/>
</dbReference>
<keyword evidence="9" id="KW-0520">NAD</keyword>
<feature type="region of interest" description="Disordered" evidence="12">
    <location>
        <begin position="104"/>
        <end position="158"/>
    </location>
</feature>
<evidence type="ECO:0000259" key="15">
    <source>
        <dbReference type="Pfam" id="PF14721"/>
    </source>
</evidence>
<dbReference type="Pfam" id="PF16020">
    <property type="entry name" value="Deltameth_res"/>
    <property type="match status" value="1"/>
</dbReference>
<dbReference type="GO" id="GO:0046983">
    <property type="term" value="F:protein dimerization activity"/>
    <property type="evidence" value="ECO:0007669"/>
    <property type="project" value="InterPro"/>
</dbReference>
<dbReference type="Proteomes" id="UP000440578">
    <property type="component" value="Unassembled WGS sequence"/>
</dbReference>
<sequence>MFRCVEALHRSPHAASNILTGLRHAAKNGSRTGRRYYKQEPYKPITMNDLPVPRGSWQQHYANKQKNYNLTLAGGLAFFGVTAFVAYESGLIVLNTTPDLKKMNLRTGVPESDGSAPTPAEEAPAPSPAPAKEAPAPTPAPTPAAAPAGEAPASAEEAAPLPEVPAHVPYLLVGGGTASFAAFRAIKAKDAKAKVLVVTEENYNPYMRPPLSKELWFSEDADTPKTLKFKQWNGKDRSIFFEPSEFYCSPADLAIRENGGVAVMAGRRVVKLDVTKRRAYLDDGTEITYDKCLLATGGQPRSMPALEPVKDKVTLFRTIDDYRRLDEVVNNAKSLVIIGGGFLGSELACALGRKGKQTGMSVTQSFPEPGNMGRVLPEYLSNWTTRKVAAEGVQVLTGTSVQSAERDGDQVVLTLNDGKKLSADHVVVSVGLEPRTELAATSGLEVDDKHGGYRVNAELEARSNLWVAGDAACFFDVQLGRRRVEHHDHAVVSGRLAGENMTGAGKPYWHQSMFWSDLGPDVGYEAIGIVDATLPTVGVFAKATAKDTPQAVVEATGEGVRSETEQAAESLPQSAPSELRPPQEGEEYGKGVVFYTRNDTIVGLVLWNVFNKMPIARKIIKEGRKSEEISELSKLFSLHDSE</sequence>
<comment type="subcellular location">
    <subcellularLocation>
        <location evidence="2">Mitochondrion</location>
    </subcellularLocation>
</comment>
<gene>
    <name evidence="17" type="primary">Aifm1</name>
    <name evidence="17" type="ORF">FJT64_001064</name>
</gene>
<keyword evidence="5" id="KW-0053">Apoptosis</keyword>
<dbReference type="Pfam" id="PF07992">
    <property type="entry name" value="Pyr_redox_2"/>
    <property type="match status" value="1"/>
</dbReference>
<evidence type="ECO:0000256" key="6">
    <source>
        <dbReference type="ARBA" id="ARBA00022827"/>
    </source>
</evidence>
<comment type="caution">
    <text evidence="17">The sequence shown here is derived from an EMBL/GenBank/DDBJ whole genome shotgun (WGS) entry which is preliminary data.</text>
</comment>
<protein>
    <submittedName>
        <fullName evidence="17">Apoptosis-inducing factor 1, mitochondrial</fullName>
    </submittedName>
</protein>
<dbReference type="Gene3D" id="3.30.390.30">
    <property type="match status" value="1"/>
</dbReference>
<evidence type="ECO:0000256" key="8">
    <source>
        <dbReference type="ARBA" id="ARBA00023002"/>
    </source>
</evidence>
<evidence type="ECO:0000256" key="11">
    <source>
        <dbReference type="ARBA" id="ARBA00047786"/>
    </source>
</evidence>
<dbReference type="PANTHER" id="PTHR43557">
    <property type="entry name" value="APOPTOSIS-INDUCING FACTOR 1"/>
    <property type="match status" value="1"/>
</dbReference>
<evidence type="ECO:0000256" key="10">
    <source>
        <dbReference type="ARBA" id="ARBA00023128"/>
    </source>
</evidence>
<name>A0A6A4VL42_AMPAM</name>
<evidence type="ECO:0000256" key="2">
    <source>
        <dbReference type="ARBA" id="ARBA00004173"/>
    </source>
</evidence>
<evidence type="ECO:0000256" key="9">
    <source>
        <dbReference type="ARBA" id="ARBA00023027"/>
    </source>
</evidence>
<feature type="domain" description="FAD/NAD(P)-binding" evidence="14">
    <location>
        <begin position="171"/>
        <end position="493"/>
    </location>
</feature>
<evidence type="ECO:0000259" key="16">
    <source>
        <dbReference type="Pfam" id="PF16020"/>
    </source>
</evidence>
<evidence type="ECO:0000256" key="7">
    <source>
        <dbReference type="ARBA" id="ARBA00022946"/>
    </source>
</evidence>
<dbReference type="InterPro" id="IPR050446">
    <property type="entry name" value="FAD-oxidoreductase/Apoptosis"/>
</dbReference>
<feature type="domain" description="Mitochondrial apoptosis-inducing factor C-terminal" evidence="15">
    <location>
        <begin position="497"/>
        <end position="622"/>
    </location>
</feature>
<feature type="transmembrane region" description="Helical" evidence="13">
    <location>
        <begin position="68"/>
        <end position="87"/>
    </location>
</feature>
<evidence type="ECO:0000313" key="18">
    <source>
        <dbReference type="Proteomes" id="UP000440578"/>
    </source>
</evidence>
<feature type="domain" description="Deltamethrin resistance protein prag01" evidence="16">
    <location>
        <begin position="48"/>
        <end position="98"/>
    </location>
</feature>
<accession>A0A6A4VL42</accession>
<reference evidence="17 18" key="1">
    <citation type="submission" date="2019-07" db="EMBL/GenBank/DDBJ databases">
        <title>Draft genome assembly of a fouling barnacle, Amphibalanus amphitrite (Darwin, 1854): The first reference genome for Thecostraca.</title>
        <authorList>
            <person name="Kim W."/>
        </authorList>
    </citation>
    <scope>NUCLEOTIDE SEQUENCE [LARGE SCALE GENOMIC DNA]</scope>
    <source>
        <strain evidence="17">SNU_AA5</strain>
        <tissue evidence="17">Soma without cirri and trophi</tissue>
    </source>
</reference>
<evidence type="ECO:0000256" key="5">
    <source>
        <dbReference type="ARBA" id="ARBA00022703"/>
    </source>
</evidence>
<organism evidence="17 18">
    <name type="scientific">Amphibalanus amphitrite</name>
    <name type="common">Striped barnacle</name>
    <name type="synonym">Balanus amphitrite</name>
    <dbReference type="NCBI Taxonomy" id="1232801"/>
    <lineage>
        <taxon>Eukaryota</taxon>
        <taxon>Metazoa</taxon>
        <taxon>Ecdysozoa</taxon>
        <taxon>Arthropoda</taxon>
        <taxon>Crustacea</taxon>
        <taxon>Multicrustacea</taxon>
        <taxon>Cirripedia</taxon>
        <taxon>Thoracica</taxon>
        <taxon>Thoracicalcarea</taxon>
        <taxon>Balanomorpha</taxon>
        <taxon>Balanoidea</taxon>
        <taxon>Balanidae</taxon>
        <taxon>Amphibalaninae</taxon>
        <taxon>Amphibalanus</taxon>
    </lineage>
</organism>